<organism evidence="1 2">
    <name type="scientific">Methylobacterium haplocladii</name>
    <dbReference type="NCBI Taxonomy" id="1176176"/>
    <lineage>
        <taxon>Bacteria</taxon>
        <taxon>Pseudomonadati</taxon>
        <taxon>Pseudomonadota</taxon>
        <taxon>Alphaproteobacteria</taxon>
        <taxon>Hyphomicrobiales</taxon>
        <taxon>Methylobacteriaceae</taxon>
        <taxon>Methylobacterium</taxon>
    </lineage>
</organism>
<dbReference type="EMBL" id="BJZT01000038">
    <property type="protein sequence ID" value="GEP01082.1"/>
    <property type="molecule type" value="Genomic_DNA"/>
</dbReference>
<name>A0A512ITP5_9HYPH</name>
<accession>A0A512ITP5</accession>
<reference evidence="1 2" key="1">
    <citation type="submission" date="2019-07" db="EMBL/GenBank/DDBJ databases">
        <title>Whole genome shotgun sequence of Methylobacterium haplocladii NBRC 107714.</title>
        <authorList>
            <person name="Hosoyama A."/>
            <person name="Uohara A."/>
            <person name="Ohji S."/>
            <person name="Ichikawa N."/>
        </authorList>
    </citation>
    <scope>NUCLEOTIDE SEQUENCE [LARGE SCALE GENOMIC DNA]</scope>
    <source>
        <strain evidence="1 2">NBRC 107714</strain>
    </source>
</reference>
<keyword evidence="2" id="KW-1185">Reference proteome</keyword>
<gene>
    <name evidence="1" type="ORF">MHA02_34690</name>
</gene>
<sequence length="77" mass="8565">MTEDVLRLSGAANLALATSILRTLLDKNYIDLKEASAVCHFVADTIIDVPASHEIANMQAALWKELSNTFERQRSYV</sequence>
<protein>
    <submittedName>
        <fullName evidence="1">Uncharacterized protein</fullName>
    </submittedName>
</protein>
<comment type="caution">
    <text evidence="1">The sequence shown here is derived from an EMBL/GenBank/DDBJ whole genome shotgun (WGS) entry which is preliminary data.</text>
</comment>
<dbReference type="RefSeq" id="WP_147081026.1">
    <property type="nucleotide sequence ID" value="NZ_BSPJ01000061.1"/>
</dbReference>
<evidence type="ECO:0000313" key="2">
    <source>
        <dbReference type="Proteomes" id="UP000321258"/>
    </source>
</evidence>
<dbReference type="AlphaFoldDB" id="A0A512ITP5"/>
<dbReference type="Proteomes" id="UP000321258">
    <property type="component" value="Unassembled WGS sequence"/>
</dbReference>
<proteinExistence type="predicted"/>
<evidence type="ECO:0000313" key="1">
    <source>
        <dbReference type="EMBL" id="GEP01082.1"/>
    </source>
</evidence>